<feature type="non-terminal residue" evidence="1">
    <location>
        <position position="1"/>
    </location>
</feature>
<reference evidence="1" key="1">
    <citation type="submission" date="2021-01" db="EMBL/GenBank/DDBJ databases">
        <authorList>
            <consortium name="Genoscope - CEA"/>
            <person name="William W."/>
        </authorList>
    </citation>
    <scope>NUCLEOTIDE SEQUENCE</scope>
</reference>
<dbReference type="AlphaFoldDB" id="A0A816KZ40"/>
<dbReference type="Proteomes" id="UP001295469">
    <property type="component" value="Chromosome C05"/>
</dbReference>
<sequence>MAEPNRLKLLGFGNDFATGVGGGSGKEATQCPSVTRSSHLVLIDDMWWTDDPKYPNSIRTRYGPRKLRIFHGYFKYRSKPTRIREERLEPEPKISMYLLSPNVYDSKDPD</sequence>
<name>A0A816KZ40_BRANA</name>
<organism evidence="1">
    <name type="scientific">Brassica napus</name>
    <name type="common">Rape</name>
    <dbReference type="NCBI Taxonomy" id="3708"/>
    <lineage>
        <taxon>Eukaryota</taxon>
        <taxon>Viridiplantae</taxon>
        <taxon>Streptophyta</taxon>
        <taxon>Embryophyta</taxon>
        <taxon>Tracheophyta</taxon>
        <taxon>Spermatophyta</taxon>
        <taxon>Magnoliopsida</taxon>
        <taxon>eudicotyledons</taxon>
        <taxon>Gunneridae</taxon>
        <taxon>Pentapetalae</taxon>
        <taxon>rosids</taxon>
        <taxon>malvids</taxon>
        <taxon>Brassicales</taxon>
        <taxon>Brassicaceae</taxon>
        <taxon>Brassiceae</taxon>
        <taxon>Brassica</taxon>
    </lineage>
</organism>
<gene>
    <name evidence="1" type="ORF">DARMORV10_C05P27300.1</name>
</gene>
<protein>
    <submittedName>
        <fullName evidence="1">(rape) hypothetical protein</fullName>
    </submittedName>
</protein>
<accession>A0A816KZ40</accession>
<dbReference type="EMBL" id="HG994369">
    <property type="protein sequence ID" value="CAF1928555.1"/>
    <property type="molecule type" value="Genomic_DNA"/>
</dbReference>
<proteinExistence type="predicted"/>
<evidence type="ECO:0000313" key="1">
    <source>
        <dbReference type="EMBL" id="CAF1928555.1"/>
    </source>
</evidence>